<gene>
    <name evidence="8" type="ORF">DES47_104150</name>
</gene>
<dbReference type="Proteomes" id="UP000295361">
    <property type="component" value="Unassembled WGS sequence"/>
</dbReference>
<protein>
    <submittedName>
        <fullName evidence="8">Sulfatase-like protein</fullName>
    </submittedName>
</protein>
<keyword evidence="4 6" id="KW-1133">Transmembrane helix</keyword>
<evidence type="ECO:0000256" key="1">
    <source>
        <dbReference type="ARBA" id="ARBA00004651"/>
    </source>
</evidence>
<dbReference type="Pfam" id="PF00884">
    <property type="entry name" value="Sulfatase"/>
    <property type="match status" value="1"/>
</dbReference>
<dbReference type="RefSeq" id="WP_133701731.1">
    <property type="nucleotide sequence ID" value="NZ_SNXS01000004.1"/>
</dbReference>
<organism evidence="8 9">
    <name type="scientific">Roseateles toxinivorans</name>
    <dbReference type="NCBI Taxonomy" id="270368"/>
    <lineage>
        <taxon>Bacteria</taxon>
        <taxon>Pseudomonadati</taxon>
        <taxon>Pseudomonadota</taxon>
        <taxon>Betaproteobacteria</taxon>
        <taxon>Burkholderiales</taxon>
        <taxon>Sphaerotilaceae</taxon>
        <taxon>Roseateles</taxon>
    </lineage>
</organism>
<comment type="subcellular location">
    <subcellularLocation>
        <location evidence="1">Cell membrane</location>
        <topology evidence="1">Multi-pass membrane protein</topology>
    </subcellularLocation>
</comment>
<dbReference type="GO" id="GO:0005886">
    <property type="term" value="C:plasma membrane"/>
    <property type="evidence" value="ECO:0007669"/>
    <property type="project" value="UniProtKB-SubCell"/>
</dbReference>
<evidence type="ECO:0000256" key="2">
    <source>
        <dbReference type="ARBA" id="ARBA00022475"/>
    </source>
</evidence>
<name>A0A4R6QLX7_9BURK</name>
<feature type="transmembrane region" description="Helical" evidence="6">
    <location>
        <begin position="12"/>
        <end position="33"/>
    </location>
</feature>
<dbReference type="InterPro" id="IPR017850">
    <property type="entry name" value="Alkaline_phosphatase_core_sf"/>
</dbReference>
<feature type="domain" description="Sulfatase N-terminal" evidence="7">
    <location>
        <begin position="144"/>
        <end position="439"/>
    </location>
</feature>
<feature type="transmembrane region" description="Helical" evidence="6">
    <location>
        <begin position="65"/>
        <end position="83"/>
    </location>
</feature>
<evidence type="ECO:0000259" key="7">
    <source>
        <dbReference type="Pfam" id="PF00884"/>
    </source>
</evidence>
<evidence type="ECO:0000313" key="9">
    <source>
        <dbReference type="Proteomes" id="UP000295361"/>
    </source>
</evidence>
<evidence type="ECO:0000313" key="8">
    <source>
        <dbReference type="EMBL" id="TDP63868.1"/>
    </source>
</evidence>
<sequence>MRPSSSPSAARRWLPVLLVLYALLFVITGSWFLRKYLGPVTWDQVLFHLQHGGLDYSDPRMLSRAWRYLGGTLLLSLLLLAVLRCSGRRGCLALWGLLGLGAAASVAATVKDPCLPGDGDYLAQHYVDPSVLKLKAAAPPAQRPDILLVFIESLDEAYTRPRDASQAPLPRLSRWHEAHQTFGALRNLSGASWTVGGLFTALCGVPLQPVGLMSRQSFEYSQQFFDQGRCLTDLLAAQGWDISFYGGASLQFAGKGRFLANHQVGRQFGREQWQARGVAVPAEGWGLLDSALSEQAWADMNRPRRDDEPRMHILLTVNTHGPAGSEDPGCAPPRADGSDVAASVLMADALRCTDRMIEQLARRFTEQADGRPKVVWIMGDHLAPQQLLAERLSPSADGARTVFHVLARFDGRGRELSAPDAQRQFSHVDVLPTLAEAAGLSWAPQPHRLGLGVSLLAPGAPATLVERDGFATADGRLACHSPLFAKLWGGDAVGD</sequence>
<comment type="caution">
    <text evidence="8">The sequence shown here is derived from an EMBL/GenBank/DDBJ whole genome shotgun (WGS) entry which is preliminary data.</text>
</comment>
<dbReference type="PANTHER" id="PTHR47371:SF3">
    <property type="entry name" value="PHOSPHOGLYCEROL TRANSFERASE I"/>
    <property type="match status" value="1"/>
</dbReference>
<evidence type="ECO:0000256" key="5">
    <source>
        <dbReference type="ARBA" id="ARBA00023136"/>
    </source>
</evidence>
<dbReference type="Gene3D" id="3.40.720.10">
    <property type="entry name" value="Alkaline Phosphatase, subunit A"/>
    <property type="match status" value="1"/>
</dbReference>
<keyword evidence="3 6" id="KW-0812">Transmembrane</keyword>
<dbReference type="EMBL" id="SNXS01000004">
    <property type="protein sequence ID" value="TDP63868.1"/>
    <property type="molecule type" value="Genomic_DNA"/>
</dbReference>
<accession>A0A4R6QLX7</accession>
<evidence type="ECO:0000256" key="6">
    <source>
        <dbReference type="SAM" id="Phobius"/>
    </source>
</evidence>
<dbReference type="PANTHER" id="PTHR47371">
    <property type="entry name" value="LIPOTEICHOIC ACID SYNTHASE"/>
    <property type="match status" value="1"/>
</dbReference>
<feature type="transmembrane region" description="Helical" evidence="6">
    <location>
        <begin position="90"/>
        <end position="110"/>
    </location>
</feature>
<keyword evidence="5 6" id="KW-0472">Membrane</keyword>
<dbReference type="AlphaFoldDB" id="A0A4R6QLX7"/>
<dbReference type="InParanoid" id="A0A4R6QLX7"/>
<dbReference type="InterPro" id="IPR000917">
    <property type="entry name" value="Sulfatase_N"/>
</dbReference>
<dbReference type="SUPFAM" id="SSF53649">
    <property type="entry name" value="Alkaline phosphatase-like"/>
    <property type="match status" value="1"/>
</dbReference>
<reference evidence="8 9" key="1">
    <citation type="submission" date="2019-03" db="EMBL/GenBank/DDBJ databases">
        <title>Genomic Encyclopedia of Type Strains, Phase IV (KMG-IV): sequencing the most valuable type-strain genomes for metagenomic binning, comparative biology and taxonomic classification.</title>
        <authorList>
            <person name="Goeker M."/>
        </authorList>
    </citation>
    <scope>NUCLEOTIDE SEQUENCE [LARGE SCALE GENOMIC DNA]</scope>
    <source>
        <strain evidence="8 9">DSM 16998</strain>
    </source>
</reference>
<evidence type="ECO:0000256" key="3">
    <source>
        <dbReference type="ARBA" id="ARBA00022692"/>
    </source>
</evidence>
<keyword evidence="2" id="KW-1003">Cell membrane</keyword>
<keyword evidence="9" id="KW-1185">Reference proteome</keyword>
<dbReference type="OrthoDB" id="9760224at2"/>
<proteinExistence type="predicted"/>
<evidence type="ECO:0000256" key="4">
    <source>
        <dbReference type="ARBA" id="ARBA00022989"/>
    </source>
</evidence>
<dbReference type="InterPro" id="IPR050448">
    <property type="entry name" value="OpgB/LTA_synthase_biosynth"/>
</dbReference>